<evidence type="ECO:0000256" key="1">
    <source>
        <dbReference type="SAM" id="MobiDB-lite"/>
    </source>
</evidence>
<accession>A0A8J4V6K7</accession>
<dbReference type="AlphaFoldDB" id="A0A8J4V6K7"/>
<sequence length="236" mass="26725">MDEVTKKWGNLSLTEREEVEHDLQDTELVEGAAIVAKFFTKRRVNLEAVATTLKSAWRTDFSFEVRDLGENKAISLFEDETDMVRVLTKGTWSFDKYLVAVHKLGEEELIQNICFDKKLIRNWGNNATSTIPRQKKKHDHLGELNEDDLEGQENDGASPTSSKGTWRRLNREATNTVAMEGVSTEKGPKRKLLSPLGETDPNQLQDKRAKIDIDEVALGKVFKKILGLAEVAMQPR</sequence>
<evidence type="ECO:0000313" key="3">
    <source>
        <dbReference type="EMBL" id="KAF3950548.1"/>
    </source>
</evidence>
<comment type="caution">
    <text evidence="3">The sequence shown here is derived from an EMBL/GenBank/DDBJ whole genome shotgun (WGS) entry which is preliminary data.</text>
</comment>
<dbReference type="OrthoDB" id="1750469at2759"/>
<dbReference type="Pfam" id="PF14111">
    <property type="entry name" value="DUF4283"/>
    <property type="match status" value="1"/>
</dbReference>
<keyword evidence="4" id="KW-1185">Reference proteome</keyword>
<evidence type="ECO:0000313" key="4">
    <source>
        <dbReference type="Proteomes" id="UP000737018"/>
    </source>
</evidence>
<feature type="compositionally biased region" description="Polar residues" evidence="1">
    <location>
        <begin position="155"/>
        <end position="164"/>
    </location>
</feature>
<dbReference type="EMBL" id="JRKL02005398">
    <property type="protein sequence ID" value="KAF3950548.1"/>
    <property type="molecule type" value="Genomic_DNA"/>
</dbReference>
<name>A0A8J4V6K7_9ROSI</name>
<protein>
    <recommendedName>
        <fullName evidence="2">DUF4283 domain-containing protein</fullName>
    </recommendedName>
</protein>
<dbReference type="InterPro" id="IPR025558">
    <property type="entry name" value="DUF4283"/>
</dbReference>
<reference evidence="3" key="1">
    <citation type="submission" date="2020-03" db="EMBL/GenBank/DDBJ databases">
        <title>Castanea mollissima Vanexum genome sequencing.</title>
        <authorList>
            <person name="Staton M."/>
        </authorList>
    </citation>
    <scope>NUCLEOTIDE SEQUENCE</scope>
    <source>
        <tissue evidence="3">Leaf</tissue>
    </source>
</reference>
<feature type="domain" description="DUF4283" evidence="2">
    <location>
        <begin position="33"/>
        <end position="104"/>
    </location>
</feature>
<feature type="region of interest" description="Disordered" evidence="1">
    <location>
        <begin position="145"/>
        <end position="204"/>
    </location>
</feature>
<proteinExistence type="predicted"/>
<dbReference type="Proteomes" id="UP000737018">
    <property type="component" value="Unassembled WGS sequence"/>
</dbReference>
<gene>
    <name evidence="3" type="ORF">CMV_023716</name>
</gene>
<evidence type="ECO:0000259" key="2">
    <source>
        <dbReference type="Pfam" id="PF14111"/>
    </source>
</evidence>
<organism evidence="3 4">
    <name type="scientific">Castanea mollissima</name>
    <name type="common">Chinese chestnut</name>
    <dbReference type="NCBI Taxonomy" id="60419"/>
    <lineage>
        <taxon>Eukaryota</taxon>
        <taxon>Viridiplantae</taxon>
        <taxon>Streptophyta</taxon>
        <taxon>Embryophyta</taxon>
        <taxon>Tracheophyta</taxon>
        <taxon>Spermatophyta</taxon>
        <taxon>Magnoliopsida</taxon>
        <taxon>eudicotyledons</taxon>
        <taxon>Gunneridae</taxon>
        <taxon>Pentapetalae</taxon>
        <taxon>rosids</taxon>
        <taxon>fabids</taxon>
        <taxon>Fagales</taxon>
        <taxon>Fagaceae</taxon>
        <taxon>Castanea</taxon>
    </lineage>
</organism>